<dbReference type="RefSeq" id="XP_053581180.1">
    <property type="nucleotide sequence ID" value="XM_053732267.1"/>
</dbReference>
<dbReference type="GeneID" id="9813465"/>
<feature type="chain" id="PRO_5025489627" evidence="2">
    <location>
        <begin position="20"/>
        <end position="241"/>
    </location>
</feature>
<keyword evidence="2" id="KW-0732">Signal</keyword>
<sequence>MSSMKWVYFNMHFWMCCQSLMVSSLMTPVSWLPTASSSMMGLFSKLGIPPAAQAYAAGTVGTLSISAMISLFENRHNVIQQNRFRISNRYIRFSVVGINYMFALIYPMPFLFGIPDQDAAKFKILEIVPCPHEEFFELPVFTISINPEYRVYATIISLVCTGVLMLQLNVYAATCIYYLVFSKSKNSSRVTSNRQKKFFYGILIQISVPYGFLIPAVIYSCYSIFNNYYNQSEYFEKVSRS</sequence>
<dbReference type="PANTHER" id="PTHR46891">
    <property type="entry name" value="SERPENTINE RECEPTOR, CLASS H-RELATED"/>
    <property type="match status" value="1"/>
</dbReference>
<evidence type="ECO:0000256" key="2">
    <source>
        <dbReference type="SAM" id="SignalP"/>
    </source>
</evidence>
<feature type="transmembrane region" description="Helical" evidence="1">
    <location>
        <begin position="93"/>
        <end position="114"/>
    </location>
</feature>
<comment type="caution">
    <text evidence="3">The sequence shown here is derived from an EMBL/GenBank/DDBJ whole genome shotgun (WGS) entry which is preliminary data.</text>
</comment>
<evidence type="ECO:0000313" key="4">
    <source>
        <dbReference type="Proteomes" id="UP000483820"/>
    </source>
</evidence>
<dbReference type="KEGG" id="crq:GCK72_017814"/>
<accession>A0A6A5G8F1</accession>
<dbReference type="InterPro" id="IPR019422">
    <property type="entry name" value="7TM_GPCR_serpentine_rcpt_Srh"/>
</dbReference>
<protein>
    <submittedName>
        <fullName evidence="3">Uncharacterized protein</fullName>
    </submittedName>
</protein>
<feature type="transmembrane region" description="Helical" evidence="1">
    <location>
        <begin position="202"/>
        <end position="225"/>
    </location>
</feature>
<gene>
    <name evidence="3" type="ORF">GCK72_017814</name>
</gene>
<name>A0A6A5G8F1_CAERE</name>
<feature type="signal peptide" evidence="2">
    <location>
        <begin position="1"/>
        <end position="19"/>
    </location>
</feature>
<reference evidence="3 4" key="1">
    <citation type="submission" date="2019-12" db="EMBL/GenBank/DDBJ databases">
        <title>Chromosome-level assembly of the Caenorhabditis remanei genome.</title>
        <authorList>
            <person name="Teterina A.A."/>
            <person name="Willis J.H."/>
            <person name="Phillips P.C."/>
        </authorList>
    </citation>
    <scope>NUCLEOTIDE SEQUENCE [LARGE SCALE GENOMIC DNA]</scope>
    <source>
        <strain evidence="3 4">PX506</strain>
        <tissue evidence="3">Whole organism</tissue>
    </source>
</reference>
<dbReference type="Proteomes" id="UP000483820">
    <property type="component" value="Chromosome V"/>
</dbReference>
<keyword evidence="1" id="KW-0812">Transmembrane</keyword>
<evidence type="ECO:0000313" key="3">
    <source>
        <dbReference type="EMBL" id="KAF1751260.1"/>
    </source>
</evidence>
<feature type="transmembrane region" description="Helical" evidence="1">
    <location>
        <begin position="52"/>
        <end position="72"/>
    </location>
</feature>
<dbReference type="Pfam" id="PF10318">
    <property type="entry name" value="7TM_GPCR_Srh"/>
    <property type="match status" value="1"/>
</dbReference>
<dbReference type="EMBL" id="WUAV01000005">
    <property type="protein sequence ID" value="KAF1751260.1"/>
    <property type="molecule type" value="Genomic_DNA"/>
</dbReference>
<dbReference type="CTD" id="9813465"/>
<organism evidence="3 4">
    <name type="scientific">Caenorhabditis remanei</name>
    <name type="common">Caenorhabditis vulgaris</name>
    <dbReference type="NCBI Taxonomy" id="31234"/>
    <lineage>
        <taxon>Eukaryota</taxon>
        <taxon>Metazoa</taxon>
        <taxon>Ecdysozoa</taxon>
        <taxon>Nematoda</taxon>
        <taxon>Chromadorea</taxon>
        <taxon>Rhabditida</taxon>
        <taxon>Rhabditina</taxon>
        <taxon>Rhabditomorpha</taxon>
        <taxon>Rhabditoidea</taxon>
        <taxon>Rhabditidae</taxon>
        <taxon>Peloderinae</taxon>
        <taxon>Caenorhabditis</taxon>
    </lineage>
</organism>
<feature type="transmembrane region" description="Helical" evidence="1">
    <location>
        <begin position="151"/>
        <end position="181"/>
    </location>
</feature>
<keyword evidence="1" id="KW-1133">Transmembrane helix</keyword>
<dbReference type="AlphaFoldDB" id="A0A6A5G8F1"/>
<feature type="transmembrane region" description="Helical" evidence="1">
    <location>
        <begin position="12"/>
        <end position="32"/>
    </location>
</feature>
<keyword evidence="1" id="KW-0472">Membrane</keyword>
<proteinExistence type="predicted"/>
<evidence type="ECO:0000256" key="1">
    <source>
        <dbReference type="SAM" id="Phobius"/>
    </source>
</evidence>